<evidence type="ECO:0000313" key="5">
    <source>
        <dbReference type="Proteomes" id="UP000820818"/>
    </source>
</evidence>
<dbReference type="Proteomes" id="UP000820818">
    <property type="component" value="Linkage Group LG6"/>
</dbReference>
<organism evidence="3 5">
    <name type="scientific">Daphnia sinensis</name>
    <dbReference type="NCBI Taxonomy" id="1820382"/>
    <lineage>
        <taxon>Eukaryota</taxon>
        <taxon>Metazoa</taxon>
        <taxon>Ecdysozoa</taxon>
        <taxon>Arthropoda</taxon>
        <taxon>Crustacea</taxon>
        <taxon>Branchiopoda</taxon>
        <taxon>Diplostraca</taxon>
        <taxon>Cladocera</taxon>
        <taxon>Anomopoda</taxon>
        <taxon>Daphniidae</taxon>
        <taxon>Daphnia</taxon>
        <taxon>Daphnia similis group</taxon>
    </lineage>
</organism>
<dbReference type="AlphaFoldDB" id="A0AAD5L7B0"/>
<evidence type="ECO:0000313" key="3">
    <source>
        <dbReference type="EMBL" id="KAI9557396.1"/>
    </source>
</evidence>
<keyword evidence="5" id="KW-1185">Reference proteome</keyword>
<dbReference type="EMBL" id="WJBH02000004">
    <property type="protein sequence ID" value="KAI9559631.1"/>
    <property type="molecule type" value="Genomic_DNA"/>
</dbReference>
<dbReference type="EMBL" id="WJBH02000138">
    <property type="protein sequence ID" value="KAI9550525.1"/>
    <property type="molecule type" value="Genomic_DNA"/>
</dbReference>
<sequence length="72" mass="7945">MMETFAGNAHPRWLHHRIEKGKSLLVRCLNARRPILGSGTAPPHGSDHEAGQRGPSLQLKKKGEQNAWQPTG</sequence>
<name>A0AAD5L7B0_9CRUS</name>
<feature type="region of interest" description="Disordered" evidence="1">
    <location>
        <begin position="34"/>
        <end position="72"/>
    </location>
</feature>
<protein>
    <submittedName>
        <fullName evidence="3">Uncharacterized protein</fullName>
    </submittedName>
</protein>
<gene>
    <name evidence="2" type="ORF">GHT06_005845</name>
    <name evidence="4" type="ORF">GHT06_013636</name>
    <name evidence="3" type="ORF">GHT06_017224</name>
</gene>
<dbReference type="Proteomes" id="UP000820818">
    <property type="component" value="Linkage Group LG4"/>
</dbReference>
<comment type="caution">
    <text evidence="3">The sequence shown here is derived from an EMBL/GenBank/DDBJ whole genome shotgun (WGS) entry which is preliminary data.</text>
</comment>
<proteinExistence type="predicted"/>
<dbReference type="EMBL" id="WJBH02000006">
    <property type="protein sequence ID" value="KAI9557396.1"/>
    <property type="molecule type" value="Genomic_DNA"/>
</dbReference>
<reference evidence="3 5" key="1">
    <citation type="submission" date="2022-05" db="EMBL/GenBank/DDBJ databases">
        <title>A multi-omics perspective on studying reproductive biology in Daphnia sinensis.</title>
        <authorList>
            <person name="Jia J."/>
        </authorList>
    </citation>
    <scope>NUCLEOTIDE SEQUENCE [LARGE SCALE GENOMIC DNA]</scope>
    <source>
        <strain evidence="3 5">WSL</strain>
    </source>
</reference>
<evidence type="ECO:0000313" key="4">
    <source>
        <dbReference type="EMBL" id="KAI9559631.1"/>
    </source>
</evidence>
<evidence type="ECO:0000313" key="2">
    <source>
        <dbReference type="EMBL" id="KAI9550525.1"/>
    </source>
</evidence>
<evidence type="ECO:0000256" key="1">
    <source>
        <dbReference type="SAM" id="MobiDB-lite"/>
    </source>
</evidence>
<accession>A0AAD5L7B0</accession>